<dbReference type="RefSeq" id="WP_088259630.1">
    <property type="nucleotide sequence ID" value="NZ_NIDE01000017.1"/>
</dbReference>
<sequence>MSTPNAPKAAVAAPVTAARPAAAAAAPAAAAPAPAPIPVPGGTAPNVSSAAELFPPLPPNPINDPNGGLKVNPPVPGEPAINQIFRTIMLHQASDLHLKSGMPGMMRLRGAIQRMATKVLSQDDLEKLIYPVLTEKSRKTLDEKGGADFAYVVGNDECRFRVNLFKQRGKLAMVARRVNTSIPSFEKLGLPPTIEKLCHYEQGMVILAGVTGSGKSTTIASMLDYINQHEALHILTIEDPIEFVFNDKMSVMNQREVYLDVHDWHLALKHAVRQDPDLILVGEMRDQETFEAGVHAAETGHVVFGTIHASSAASTVSRILDLFQPSMHHAVRQSLAFNMKAIVAQKLVPSIKPGVQRVPTNEIMIINPTIRDLILKSKDDKLGDAIKIGALEGMIDFTESLRQLVERGDIDKATALEFAPNPDQLKMAFKGIKFAAPGIL</sequence>
<evidence type="ECO:0000256" key="1">
    <source>
        <dbReference type="ARBA" id="ARBA00006611"/>
    </source>
</evidence>
<dbReference type="EMBL" id="NIDE01000017">
    <property type="protein sequence ID" value="OWK36649.1"/>
    <property type="molecule type" value="Genomic_DNA"/>
</dbReference>
<feature type="domain" description="Bacterial type II secretion system protein E" evidence="3">
    <location>
        <begin position="272"/>
        <end position="286"/>
    </location>
</feature>
<dbReference type="CDD" id="cd01131">
    <property type="entry name" value="PilT"/>
    <property type="match status" value="1"/>
</dbReference>
<organism evidence="4 5">
    <name type="scientific">Fimbriiglobus ruber</name>
    <dbReference type="NCBI Taxonomy" id="1908690"/>
    <lineage>
        <taxon>Bacteria</taxon>
        <taxon>Pseudomonadati</taxon>
        <taxon>Planctomycetota</taxon>
        <taxon>Planctomycetia</taxon>
        <taxon>Gemmatales</taxon>
        <taxon>Gemmataceae</taxon>
        <taxon>Fimbriiglobus</taxon>
    </lineage>
</organism>
<comment type="caution">
    <text evidence="4">The sequence shown here is derived from an EMBL/GenBank/DDBJ whole genome shotgun (WGS) entry which is preliminary data.</text>
</comment>
<dbReference type="AlphaFoldDB" id="A0A225DHJ2"/>
<dbReference type="InterPro" id="IPR027417">
    <property type="entry name" value="P-loop_NTPase"/>
</dbReference>
<reference evidence="5" key="1">
    <citation type="submission" date="2017-06" db="EMBL/GenBank/DDBJ databases">
        <title>Genome analysis of Fimbriiglobus ruber SP5, the first member of the order Planctomycetales with confirmed chitinolytic capability.</title>
        <authorList>
            <person name="Ravin N.V."/>
            <person name="Rakitin A.L."/>
            <person name="Ivanova A.A."/>
            <person name="Beletsky A.V."/>
            <person name="Kulichevskaya I.S."/>
            <person name="Mardanov A.V."/>
            <person name="Dedysh S.N."/>
        </authorList>
    </citation>
    <scope>NUCLEOTIDE SEQUENCE [LARGE SCALE GENOMIC DNA]</scope>
    <source>
        <strain evidence="5">SP5</strain>
    </source>
</reference>
<dbReference type="Pfam" id="PF00437">
    <property type="entry name" value="T2SSE"/>
    <property type="match status" value="1"/>
</dbReference>
<evidence type="ECO:0000259" key="3">
    <source>
        <dbReference type="PROSITE" id="PS00662"/>
    </source>
</evidence>
<comment type="similarity">
    <text evidence="1">Belongs to the GSP E family.</text>
</comment>
<dbReference type="InterPro" id="IPR006321">
    <property type="entry name" value="PilT/PilU"/>
</dbReference>
<keyword evidence="2" id="KW-0732">Signal</keyword>
<dbReference type="PROSITE" id="PS00662">
    <property type="entry name" value="T2SP_E"/>
    <property type="match status" value="1"/>
</dbReference>
<dbReference type="OrthoDB" id="9808272at2"/>
<dbReference type="PANTHER" id="PTHR30486">
    <property type="entry name" value="TWITCHING MOTILITY PROTEIN PILT"/>
    <property type="match status" value="1"/>
</dbReference>
<evidence type="ECO:0000256" key="2">
    <source>
        <dbReference type="SAM" id="SignalP"/>
    </source>
</evidence>
<name>A0A225DHJ2_9BACT</name>
<dbReference type="GO" id="GO:0005524">
    <property type="term" value="F:ATP binding"/>
    <property type="evidence" value="ECO:0007669"/>
    <property type="project" value="InterPro"/>
</dbReference>
<dbReference type="GO" id="GO:0016887">
    <property type="term" value="F:ATP hydrolysis activity"/>
    <property type="evidence" value="ECO:0007669"/>
    <property type="project" value="InterPro"/>
</dbReference>
<proteinExistence type="inferred from homology"/>
<dbReference type="Gene3D" id="3.40.50.300">
    <property type="entry name" value="P-loop containing nucleotide triphosphate hydrolases"/>
    <property type="match status" value="1"/>
</dbReference>
<dbReference type="SUPFAM" id="SSF52540">
    <property type="entry name" value="P-loop containing nucleoside triphosphate hydrolases"/>
    <property type="match status" value="1"/>
</dbReference>
<feature type="signal peptide" evidence="2">
    <location>
        <begin position="1"/>
        <end position="23"/>
    </location>
</feature>
<accession>A0A225DHJ2</accession>
<feature type="chain" id="PRO_5012285071" evidence="2">
    <location>
        <begin position="24"/>
        <end position="440"/>
    </location>
</feature>
<evidence type="ECO:0000313" key="5">
    <source>
        <dbReference type="Proteomes" id="UP000214646"/>
    </source>
</evidence>
<dbReference type="InterPro" id="IPR001482">
    <property type="entry name" value="T2SS/T4SS_dom"/>
</dbReference>
<evidence type="ECO:0000313" key="4">
    <source>
        <dbReference type="EMBL" id="OWK36649.1"/>
    </source>
</evidence>
<dbReference type="NCBIfam" id="TIGR01420">
    <property type="entry name" value="pilT_fam"/>
    <property type="match status" value="1"/>
</dbReference>
<dbReference type="Proteomes" id="UP000214646">
    <property type="component" value="Unassembled WGS sequence"/>
</dbReference>
<dbReference type="InterPro" id="IPR050921">
    <property type="entry name" value="T4SS_GSP_E_ATPase"/>
</dbReference>
<dbReference type="PANTHER" id="PTHR30486:SF16">
    <property type="entry name" value="TWITCHING MOTILITY PROTEIN PILT"/>
    <property type="match status" value="1"/>
</dbReference>
<protein>
    <submittedName>
        <fullName evidence="4">Twitching motility protein PilT</fullName>
    </submittedName>
</protein>
<gene>
    <name evidence="4" type="ORF">FRUB_09212</name>
</gene>
<keyword evidence="5" id="KW-1185">Reference proteome</keyword>
<dbReference type="Gene3D" id="3.30.450.90">
    <property type="match status" value="1"/>
</dbReference>